<sequence>MTIETETSAGPLANGKTIALVGLMGAGKSSVGRRLADTLKLPFHDSDDEIEKAAGLSVSDIFSLHGEEEFRRVEQRVIERLITGKQQVLATGGGAFMNDQTRALLKEHAVTIWLSADLETLWRRVSRRDGRPLLKTENPKDRLRNLLETRKATYATADIVVESRDGPHMNAVRDIISALKEKFPSND</sequence>
<dbReference type="InterPro" id="IPR031322">
    <property type="entry name" value="Shikimate/glucono_kinase"/>
</dbReference>
<evidence type="ECO:0000313" key="13">
    <source>
        <dbReference type="Proteomes" id="UP001596303"/>
    </source>
</evidence>
<comment type="caution">
    <text evidence="12">The sequence shown here is derived from an EMBL/GenBank/DDBJ whole genome shotgun (WGS) entry which is preliminary data.</text>
</comment>
<dbReference type="Gene3D" id="3.40.50.300">
    <property type="entry name" value="P-loop containing nucleotide triphosphate hydrolases"/>
    <property type="match status" value="1"/>
</dbReference>
<feature type="binding site" evidence="11">
    <location>
        <position position="71"/>
    </location>
    <ligand>
        <name>substrate</name>
    </ligand>
</feature>
<dbReference type="RefSeq" id="WP_377378058.1">
    <property type="nucleotide sequence ID" value="NZ_JBHSSW010000009.1"/>
</dbReference>
<feature type="binding site" evidence="11">
    <location>
        <position position="131"/>
    </location>
    <ligand>
        <name>ATP</name>
        <dbReference type="ChEBI" id="CHEBI:30616"/>
    </ligand>
</feature>
<keyword evidence="8 11" id="KW-0067">ATP-binding</keyword>
<keyword evidence="7 11" id="KW-0418">Kinase</keyword>
<dbReference type="SUPFAM" id="SSF52540">
    <property type="entry name" value="P-loop containing nucleoside triphosphate hydrolases"/>
    <property type="match status" value="1"/>
</dbReference>
<feature type="binding site" evidence="11">
    <location>
        <position position="150"/>
    </location>
    <ligand>
        <name>substrate</name>
    </ligand>
</feature>
<accession>A0ABW1SA94</accession>
<keyword evidence="11" id="KW-0460">Magnesium</keyword>
<evidence type="ECO:0000313" key="12">
    <source>
        <dbReference type="EMBL" id="MFC6198124.1"/>
    </source>
</evidence>
<keyword evidence="11" id="KW-0479">Metal-binding</keyword>
<keyword evidence="11" id="KW-0963">Cytoplasm</keyword>
<evidence type="ECO:0000256" key="6">
    <source>
        <dbReference type="ARBA" id="ARBA00022741"/>
    </source>
</evidence>
<proteinExistence type="inferred from homology"/>
<comment type="catalytic activity">
    <reaction evidence="10 11">
        <text>shikimate + ATP = 3-phosphoshikimate + ADP + H(+)</text>
        <dbReference type="Rhea" id="RHEA:13121"/>
        <dbReference type="ChEBI" id="CHEBI:15378"/>
        <dbReference type="ChEBI" id="CHEBI:30616"/>
        <dbReference type="ChEBI" id="CHEBI:36208"/>
        <dbReference type="ChEBI" id="CHEBI:145989"/>
        <dbReference type="ChEBI" id="CHEBI:456216"/>
        <dbReference type="EC" id="2.7.1.71"/>
    </reaction>
</comment>
<dbReference type="GO" id="GO:0004765">
    <property type="term" value="F:shikimate kinase activity"/>
    <property type="evidence" value="ECO:0007669"/>
    <property type="project" value="UniProtKB-EC"/>
</dbReference>
<evidence type="ECO:0000256" key="7">
    <source>
        <dbReference type="ARBA" id="ARBA00022777"/>
    </source>
</evidence>
<comment type="function">
    <text evidence="11">Catalyzes the specific phosphorylation of the 3-hydroxyl group of shikimic acid using ATP as a cosubstrate.</text>
</comment>
<evidence type="ECO:0000256" key="5">
    <source>
        <dbReference type="ARBA" id="ARBA00022679"/>
    </source>
</evidence>
<evidence type="ECO:0000256" key="8">
    <source>
        <dbReference type="ARBA" id="ARBA00022840"/>
    </source>
</evidence>
<dbReference type="InterPro" id="IPR000623">
    <property type="entry name" value="Shikimate_kinase/TSH1"/>
</dbReference>
<feature type="binding site" evidence="11">
    <location>
        <position position="47"/>
    </location>
    <ligand>
        <name>substrate</name>
    </ligand>
</feature>
<keyword evidence="4 11" id="KW-0028">Amino-acid biosynthesis</keyword>
<dbReference type="PANTHER" id="PTHR21087">
    <property type="entry name" value="SHIKIMATE KINASE"/>
    <property type="match status" value="1"/>
</dbReference>
<feature type="binding site" evidence="11">
    <location>
        <begin position="25"/>
        <end position="30"/>
    </location>
    <ligand>
        <name>ATP</name>
        <dbReference type="ChEBI" id="CHEBI:30616"/>
    </ligand>
</feature>
<comment type="cofactor">
    <cofactor evidence="11">
        <name>Mg(2+)</name>
        <dbReference type="ChEBI" id="CHEBI:18420"/>
    </cofactor>
    <text evidence="11">Binds 1 Mg(2+) ion per subunit.</text>
</comment>
<dbReference type="PANTHER" id="PTHR21087:SF16">
    <property type="entry name" value="SHIKIMATE KINASE 1, CHLOROPLASTIC"/>
    <property type="match status" value="1"/>
</dbReference>
<dbReference type="NCBIfam" id="NF010552">
    <property type="entry name" value="PRK13946.1"/>
    <property type="match status" value="1"/>
</dbReference>
<feature type="binding site" evidence="11">
    <location>
        <position position="29"/>
    </location>
    <ligand>
        <name>Mg(2+)</name>
        <dbReference type="ChEBI" id="CHEBI:18420"/>
    </ligand>
</feature>
<evidence type="ECO:0000256" key="2">
    <source>
        <dbReference type="ARBA" id="ARBA00006997"/>
    </source>
</evidence>
<reference evidence="13" key="1">
    <citation type="journal article" date="2019" name="Int. J. Syst. Evol. Microbiol.">
        <title>The Global Catalogue of Microorganisms (GCM) 10K type strain sequencing project: providing services to taxonomists for standard genome sequencing and annotation.</title>
        <authorList>
            <consortium name="The Broad Institute Genomics Platform"/>
            <consortium name="The Broad Institute Genome Sequencing Center for Infectious Disease"/>
            <person name="Wu L."/>
            <person name="Ma J."/>
        </authorList>
    </citation>
    <scope>NUCLEOTIDE SEQUENCE [LARGE SCALE GENOMIC DNA]</scope>
    <source>
        <strain evidence="13">CGMCC-1.15741</strain>
    </source>
</reference>
<dbReference type="Pfam" id="PF01202">
    <property type="entry name" value="SKI"/>
    <property type="match status" value="1"/>
</dbReference>
<comment type="caution">
    <text evidence="11">Lacks conserved residue(s) required for the propagation of feature annotation.</text>
</comment>
<comment type="pathway">
    <text evidence="1 11">Metabolic intermediate biosynthesis; chorismate biosynthesis; chorismate from D-erythrose 4-phosphate and phosphoenolpyruvate: step 5/7.</text>
</comment>
<dbReference type="EMBL" id="JBHSSW010000009">
    <property type="protein sequence ID" value="MFC6198124.1"/>
    <property type="molecule type" value="Genomic_DNA"/>
</dbReference>
<evidence type="ECO:0000256" key="10">
    <source>
        <dbReference type="ARBA" id="ARBA00048567"/>
    </source>
</evidence>
<keyword evidence="6 11" id="KW-0547">Nucleotide-binding</keyword>
<evidence type="ECO:0000256" key="11">
    <source>
        <dbReference type="HAMAP-Rule" id="MF_00109"/>
    </source>
</evidence>
<organism evidence="12 13">
    <name type="scientific">Ponticaulis profundi</name>
    <dbReference type="NCBI Taxonomy" id="2665222"/>
    <lineage>
        <taxon>Bacteria</taxon>
        <taxon>Pseudomonadati</taxon>
        <taxon>Pseudomonadota</taxon>
        <taxon>Alphaproteobacteria</taxon>
        <taxon>Hyphomonadales</taxon>
        <taxon>Hyphomonadaceae</taxon>
        <taxon>Ponticaulis</taxon>
    </lineage>
</organism>
<gene>
    <name evidence="11" type="primary">aroK</name>
    <name evidence="12" type="ORF">ACFQDM_08540</name>
</gene>
<name>A0ABW1SA94_9PROT</name>
<dbReference type="CDD" id="cd00464">
    <property type="entry name" value="SK"/>
    <property type="match status" value="1"/>
</dbReference>
<evidence type="ECO:0000256" key="3">
    <source>
        <dbReference type="ARBA" id="ARBA00012154"/>
    </source>
</evidence>
<comment type="subcellular location">
    <subcellularLocation>
        <location evidence="11">Cytoplasm</location>
    </subcellularLocation>
</comment>
<dbReference type="InterPro" id="IPR027417">
    <property type="entry name" value="P-loop_NTPase"/>
</dbReference>
<evidence type="ECO:0000256" key="1">
    <source>
        <dbReference type="ARBA" id="ARBA00004842"/>
    </source>
</evidence>
<evidence type="ECO:0000256" key="9">
    <source>
        <dbReference type="ARBA" id="ARBA00023141"/>
    </source>
</evidence>
<keyword evidence="5 11" id="KW-0808">Transferase</keyword>
<comment type="similarity">
    <text evidence="2 11">Belongs to the shikimate kinase family.</text>
</comment>
<dbReference type="EC" id="2.7.1.71" evidence="3 11"/>
<dbReference type="HAMAP" id="MF_00109">
    <property type="entry name" value="Shikimate_kinase"/>
    <property type="match status" value="1"/>
</dbReference>
<comment type="subunit">
    <text evidence="11">Monomer.</text>
</comment>
<dbReference type="PROSITE" id="PS01128">
    <property type="entry name" value="SHIKIMATE_KINASE"/>
    <property type="match status" value="1"/>
</dbReference>
<dbReference type="PRINTS" id="PR01100">
    <property type="entry name" value="SHIKIMTKNASE"/>
</dbReference>
<keyword evidence="9 11" id="KW-0057">Aromatic amino acid biosynthesis</keyword>
<dbReference type="Proteomes" id="UP001596303">
    <property type="component" value="Unassembled WGS sequence"/>
</dbReference>
<protein>
    <recommendedName>
        <fullName evidence="3 11">Shikimate kinase</fullName>
        <shortName evidence="11">SK</shortName>
        <ecNumber evidence="3 11">2.7.1.71</ecNumber>
    </recommendedName>
</protein>
<dbReference type="InterPro" id="IPR023000">
    <property type="entry name" value="Shikimate_kinase_CS"/>
</dbReference>
<evidence type="ECO:0000256" key="4">
    <source>
        <dbReference type="ARBA" id="ARBA00022605"/>
    </source>
</evidence>
<feature type="binding site" evidence="11">
    <location>
        <position position="93"/>
    </location>
    <ligand>
        <name>substrate</name>
    </ligand>
</feature>
<keyword evidence="13" id="KW-1185">Reference proteome</keyword>